<protein>
    <submittedName>
        <fullName evidence="2">Uncharacterized protein</fullName>
    </submittedName>
</protein>
<evidence type="ECO:0000313" key="2">
    <source>
        <dbReference type="EMBL" id="CAE2282185.1"/>
    </source>
</evidence>
<proteinExistence type="predicted"/>
<accession>A0A7S4K302</accession>
<dbReference type="EMBL" id="HBKQ01055881">
    <property type="protein sequence ID" value="CAE2282185.1"/>
    <property type="molecule type" value="Transcribed_RNA"/>
</dbReference>
<sequence>MVFYFLARKEAERSERRALGVVLAGKAGGRRKVAVVEGTVDSLMRRPAMPIREVRLEGNARSIIADLFSNEVRRRMEKTETLRQTLKRIKAIRVRREAKAAVSGSPKARNSKEKRTNIHPEPTVVKGDKGTAVASNGMCRADGGDTYDPTEESLHSLMDLSSASWDRDENDLVDLKPQACASVADNEANRDCPVGDGKEDHFSIGDVPEIEASSPLSGDANQRFPDELTQIRSESRDAQSSLSIPGSDRPRSSKAVTFTTIEVRRYRQCLGDNPACSDGPPISLSWIHSPLHRRYPVDDYEAARRGVRRNVAELRMSELQRVELLVDAGYTFQELLEADVRKTKDQLLRERTLGNLRYTCVEEIFESVRFKYLLRTMNQAHRTNRESNVGSCLSCPLLTHM</sequence>
<organism evidence="2">
    <name type="scientific">Odontella aurita</name>
    <dbReference type="NCBI Taxonomy" id="265563"/>
    <lineage>
        <taxon>Eukaryota</taxon>
        <taxon>Sar</taxon>
        <taxon>Stramenopiles</taxon>
        <taxon>Ochrophyta</taxon>
        <taxon>Bacillariophyta</taxon>
        <taxon>Mediophyceae</taxon>
        <taxon>Biddulphiophycidae</taxon>
        <taxon>Eupodiscales</taxon>
        <taxon>Odontellaceae</taxon>
        <taxon>Odontella</taxon>
    </lineage>
</organism>
<dbReference type="AlphaFoldDB" id="A0A7S4K302"/>
<evidence type="ECO:0000256" key="1">
    <source>
        <dbReference type="SAM" id="MobiDB-lite"/>
    </source>
</evidence>
<feature type="region of interest" description="Disordered" evidence="1">
    <location>
        <begin position="97"/>
        <end position="130"/>
    </location>
</feature>
<reference evidence="2" key="1">
    <citation type="submission" date="2021-01" db="EMBL/GenBank/DDBJ databases">
        <authorList>
            <person name="Corre E."/>
            <person name="Pelletier E."/>
            <person name="Niang G."/>
            <person name="Scheremetjew M."/>
            <person name="Finn R."/>
            <person name="Kale V."/>
            <person name="Holt S."/>
            <person name="Cochrane G."/>
            <person name="Meng A."/>
            <person name="Brown T."/>
            <person name="Cohen L."/>
        </authorList>
    </citation>
    <scope>NUCLEOTIDE SEQUENCE</scope>
    <source>
        <strain evidence="2">Isolate 1302-5</strain>
    </source>
</reference>
<feature type="region of interest" description="Disordered" evidence="1">
    <location>
        <begin position="232"/>
        <end position="254"/>
    </location>
</feature>
<name>A0A7S4K302_9STRA</name>
<gene>
    <name evidence="2" type="ORF">OAUR00152_LOCUS38267</name>
</gene>